<evidence type="ECO:0000256" key="1">
    <source>
        <dbReference type="SAM" id="MobiDB-lite"/>
    </source>
</evidence>
<accession>A0A9N7ZDF3</accession>
<gene>
    <name evidence="2" type="ORF">PLEPLA_LOCUS45596</name>
</gene>
<dbReference type="Proteomes" id="UP001153269">
    <property type="component" value="Unassembled WGS sequence"/>
</dbReference>
<dbReference type="AlphaFoldDB" id="A0A9N7ZDF3"/>
<proteinExistence type="predicted"/>
<sequence>MRYRREEEEKGGYDKTRGEERRRDERRGYMRTKERLDPPPPWVELRDWTESGKSSGSGTVTGDSQVVRNPDPALNAPLCSPSRLLCLLQLGAKQWLECVLLRVMAVWQMFFSGSAGFGACDFKQCPLCRVRLNRLKGHTVPLGPPPIAITLISLNPLSPPSSFLPLTLTLPLTAEV</sequence>
<organism evidence="2 3">
    <name type="scientific">Pleuronectes platessa</name>
    <name type="common">European plaice</name>
    <dbReference type="NCBI Taxonomy" id="8262"/>
    <lineage>
        <taxon>Eukaryota</taxon>
        <taxon>Metazoa</taxon>
        <taxon>Chordata</taxon>
        <taxon>Craniata</taxon>
        <taxon>Vertebrata</taxon>
        <taxon>Euteleostomi</taxon>
        <taxon>Actinopterygii</taxon>
        <taxon>Neopterygii</taxon>
        <taxon>Teleostei</taxon>
        <taxon>Neoteleostei</taxon>
        <taxon>Acanthomorphata</taxon>
        <taxon>Carangaria</taxon>
        <taxon>Pleuronectiformes</taxon>
        <taxon>Pleuronectoidei</taxon>
        <taxon>Pleuronectidae</taxon>
        <taxon>Pleuronectes</taxon>
    </lineage>
</organism>
<feature type="compositionally biased region" description="Basic and acidic residues" evidence="1">
    <location>
        <begin position="1"/>
        <end position="37"/>
    </location>
</feature>
<feature type="compositionally biased region" description="Low complexity" evidence="1">
    <location>
        <begin position="51"/>
        <end position="67"/>
    </location>
</feature>
<evidence type="ECO:0000313" key="2">
    <source>
        <dbReference type="EMBL" id="CAB1457769.1"/>
    </source>
</evidence>
<protein>
    <submittedName>
        <fullName evidence="2">Uncharacterized protein</fullName>
    </submittedName>
</protein>
<feature type="region of interest" description="Disordered" evidence="1">
    <location>
        <begin position="1"/>
        <end position="67"/>
    </location>
</feature>
<keyword evidence="3" id="KW-1185">Reference proteome</keyword>
<dbReference type="EMBL" id="CADEAL010004357">
    <property type="protein sequence ID" value="CAB1457769.1"/>
    <property type="molecule type" value="Genomic_DNA"/>
</dbReference>
<comment type="caution">
    <text evidence="2">The sequence shown here is derived from an EMBL/GenBank/DDBJ whole genome shotgun (WGS) entry which is preliminary data.</text>
</comment>
<evidence type="ECO:0000313" key="3">
    <source>
        <dbReference type="Proteomes" id="UP001153269"/>
    </source>
</evidence>
<name>A0A9N7ZDF3_PLEPL</name>
<reference evidence="2" key="1">
    <citation type="submission" date="2020-03" db="EMBL/GenBank/DDBJ databases">
        <authorList>
            <person name="Weist P."/>
        </authorList>
    </citation>
    <scope>NUCLEOTIDE SEQUENCE</scope>
</reference>